<gene>
    <name evidence="1" type="ORF">SCLCIDRAFT_1071872</name>
</gene>
<accession>A0A0C3EIT5</accession>
<name>A0A0C3EIT5_9AGAM</name>
<dbReference type="EMBL" id="KN822011">
    <property type="protein sequence ID" value="KIM67841.1"/>
    <property type="molecule type" value="Genomic_DNA"/>
</dbReference>
<sequence length="123" mass="14058">MHQRWHPFRQVGLFRSSMTDRYTRLTVLVSPFFADDRQGLVRSSATSFVAQLLTNVSNAFRECCMSGVLAIEYSIIYPPSIWRRRTRAGHGKTSCLVAKVQFSFVWKLLQGVTCQDANGSHDR</sequence>
<evidence type="ECO:0000313" key="1">
    <source>
        <dbReference type="EMBL" id="KIM67841.1"/>
    </source>
</evidence>
<reference evidence="1 2" key="1">
    <citation type="submission" date="2014-04" db="EMBL/GenBank/DDBJ databases">
        <authorList>
            <consortium name="DOE Joint Genome Institute"/>
            <person name="Kuo A."/>
            <person name="Kohler A."/>
            <person name="Nagy L.G."/>
            <person name="Floudas D."/>
            <person name="Copeland A."/>
            <person name="Barry K.W."/>
            <person name="Cichocki N."/>
            <person name="Veneault-Fourrey C."/>
            <person name="LaButti K."/>
            <person name="Lindquist E.A."/>
            <person name="Lipzen A."/>
            <person name="Lundell T."/>
            <person name="Morin E."/>
            <person name="Murat C."/>
            <person name="Sun H."/>
            <person name="Tunlid A."/>
            <person name="Henrissat B."/>
            <person name="Grigoriev I.V."/>
            <person name="Hibbett D.S."/>
            <person name="Martin F."/>
            <person name="Nordberg H.P."/>
            <person name="Cantor M.N."/>
            <person name="Hua S.X."/>
        </authorList>
    </citation>
    <scope>NUCLEOTIDE SEQUENCE [LARGE SCALE GENOMIC DNA]</scope>
    <source>
        <strain evidence="1 2">Foug A</strain>
    </source>
</reference>
<keyword evidence="2" id="KW-1185">Reference proteome</keyword>
<protein>
    <submittedName>
        <fullName evidence="1">Uncharacterized protein</fullName>
    </submittedName>
</protein>
<dbReference type="HOGENOM" id="CLU_2016581_0_0_1"/>
<evidence type="ECO:0000313" key="2">
    <source>
        <dbReference type="Proteomes" id="UP000053989"/>
    </source>
</evidence>
<proteinExistence type="predicted"/>
<dbReference type="AlphaFoldDB" id="A0A0C3EIT5"/>
<reference evidence="2" key="2">
    <citation type="submission" date="2015-01" db="EMBL/GenBank/DDBJ databases">
        <title>Evolutionary Origins and Diversification of the Mycorrhizal Mutualists.</title>
        <authorList>
            <consortium name="DOE Joint Genome Institute"/>
            <consortium name="Mycorrhizal Genomics Consortium"/>
            <person name="Kohler A."/>
            <person name="Kuo A."/>
            <person name="Nagy L.G."/>
            <person name="Floudas D."/>
            <person name="Copeland A."/>
            <person name="Barry K.W."/>
            <person name="Cichocki N."/>
            <person name="Veneault-Fourrey C."/>
            <person name="LaButti K."/>
            <person name="Lindquist E.A."/>
            <person name="Lipzen A."/>
            <person name="Lundell T."/>
            <person name="Morin E."/>
            <person name="Murat C."/>
            <person name="Riley R."/>
            <person name="Ohm R."/>
            <person name="Sun H."/>
            <person name="Tunlid A."/>
            <person name="Henrissat B."/>
            <person name="Grigoriev I.V."/>
            <person name="Hibbett D.S."/>
            <person name="Martin F."/>
        </authorList>
    </citation>
    <scope>NUCLEOTIDE SEQUENCE [LARGE SCALE GENOMIC DNA]</scope>
    <source>
        <strain evidence="2">Foug A</strain>
    </source>
</reference>
<dbReference type="InParanoid" id="A0A0C3EIT5"/>
<organism evidence="1 2">
    <name type="scientific">Scleroderma citrinum Foug A</name>
    <dbReference type="NCBI Taxonomy" id="1036808"/>
    <lineage>
        <taxon>Eukaryota</taxon>
        <taxon>Fungi</taxon>
        <taxon>Dikarya</taxon>
        <taxon>Basidiomycota</taxon>
        <taxon>Agaricomycotina</taxon>
        <taxon>Agaricomycetes</taxon>
        <taxon>Agaricomycetidae</taxon>
        <taxon>Boletales</taxon>
        <taxon>Sclerodermatineae</taxon>
        <taxon>Sclerodermataceae</taxon>
        <taxon>Scleroderma</taxon>
    </lineage>
</organism>
<dbReference type="Proteomes" id="UP000053989">
    <property type="component" value="Unassembled WGS sequence"/>
</dbReference>